<feature type="transmembrane region" description="Helical" evidence="6">
    <location>
        <begin position="350"/>
        <end position="370"/>
    </location>
</feature>
<evidence type="ECO:0000256" key="2">
    <source>
        <dbReference type="ARBA" id="ARBA00006939"/>
    </source>
</evidence>
<dbReference type="GO" id="GO:0005886">
    <property type="term" value="C:plasma membrane"/>
    <property type="evidence" value="ECO:0007669"/>
    <property type="project" value="TreeGrafter"/>
</dbReference>
<dbReference type="GeneTree" id="ENSGT00940000171954"/>
<feature type="transmembrane region" description="Helical" evidence="6">
    <location>
        <begin position="148"/>
        <end position="168"/>
    </location>
</feature>
<dbReference type="Pfam" id="PF02535">
    <property type="entry name" value="Zip"/>
    <property type="match status" value="1"/>
</dbReference>
<feature type="transmembrane region" description="Helical" evidence="6">
    <location>
        <begin position="376"/>
        <end position="393"/>
    </location>
</feature>
<dbReference type="GO" id="GO:0071578">
    <property type="term" value="P:zinc ion import across plasma membrane"/>
    <property type="evidence" value="ECO:0007669"/>
    <property type="project" value="TreeGrafter"/>
</dbReference>
<feature type="transmembrane region" description="Helical" evidence="6">
    <location>
        <begin position="114"/>
        <end position="136"/>
    </location>
</feature>
<name>H2YNF7_CIOSA</name>
<proteinExistence type="inferred from homology"/>
<dbReference type="InterPro" id="IPR050799">
    <property type="entry name" value="ZIP_Transporter"/>
</dbReference>
<dbReference type="STRING" id="51511.ENSCSAVP00000006864"/>
<dbReference type="PANTHER" id="PTHR12191">
    <property type="entry name" value="SOLUTE CARRIER FAMILY 39"/>
    <property type="match status" value="1"/>
</dbReference>
<dbReference type="eggNOG" id="KOG2693">
    <property type="taxonomic scope" value="Eukaryota"/>
</dbReference>
<protein>
    <recommendedName>
        <fullName evidence="9">Zinc transporter ZIP14</fullName>
    </recommendedName>
</protein>
<keyword evidence="8" id="KW-1185">Reference proteome</keyword>
<reference evidence="7" key="3">
    <citation type="submission" date="2025-09" db="UniProtKB">
        <authorList>
            <consortium name="Ensembl"/>
        </authorList>
    </citation>
    <scope>IDENTIFICATION</scope>
</reference>
<accession>H2YNF7</accession>
<keyword evidence="5 6" id="KW-0472">Membrane</keyword>
<feature type="transmembrane region" description="Helical" evidence="6">
    <location>
        <begin position="180"/>
        <end position="197"/>
    </location>
</feature>
<reference evidence="7" key="2">
    <citation type="submission" date="2025-08" db="UniProtKB">
        <authorList>
            <consortium name="Ensembl"/>
        </authorList>
    </citation>
    <scope>IDENTIFICATION</scope>
</reference>
<evidence type="ECO:0000313" key="7">
    <source>
        <dbReference type="Ensembl" id="ENSCSAVP00000006864.1"/>
    </source>
</evidence>
<dbReference type="Ensembl" id="ENSCSAVT00000006951.1">
    <property type="protein sequence ID" value="ENSCSAVP00000006864.1"/>
    <property type="gene ID" value="ENSCSAVG00000004093.1"/>
</dbReference>
<dbReference type="FunCoup" id="H2YNF7">
    <property type="interactions" value="2"/>
</dbReference>
<keyword evidence="4 6" id="KW-1133">Transmembrane helix</keyword>
<feature type="transmembrane region" description="Helical" evidence="6">
    <location>
        <begin position="414"/>
        <end position="437"/>
    </location>
</feature>
<dbReference type="InterPro" id="IPR003689">
    <property type="entry name" value="ZIP"/>
</dbReference>
<dbReference type="HOGENOM" id="CLU_015114_13_0_1"/>
<evidence type="ECO:0008006" key="9">
    <source>
        <dbReference type="Google" id="ProtNLM"/>
    </source>
</evidence>
<keyword evidence="3 6" id="KW-0812">Transmembrane</keyword>
<dbReference type="GO" id="GO:0005385">
    <property type="term" value="F:zinc ion transmembrane transporter activity"/>
    <property type="evidence" value="ECO:0007669"/>
    <property type="project" value="TreeGrafter"/>
</dbReference>
<dbReference type="OMA" id="ADHYSTP"/>
<dbReference type="AlphaFoldDB" id="H2YNF7"/>
<evidence type="ECO:0000256" key="4">
    <source>
        <dbReference type="ARBA" id="ARBA00022989"/>
    </source>
</evidence>
<dbReference type="GO" id="GO:0140410">
    <property type="term" value="F:monoatomic cation:bicarbonate symporter activity"/>
    <property type="evidence" value="ECO:0007669"/>
    <property type="project" value="TreeGrafter"/>
</dbReference>
<evidence type="ECO:0000256" key="6">
    <source>
        <dbReference type="SAM" id="Phobius"/>
    </source>
</evidence>
<comment type="similarity">
    <text evidence="2">Belongs to the ZIP transporter (TC 2.A.5) family.</text>
</comment>
<reference evidence="8" key="1">
    <citation type="submission" date="2003-08" db="EMBL/GenBank/DDBJ databases">
        <authorList>
            <person name="Birren B."/>
            <person name="Nusbaum C."/>
            <person name="Abebe A."/>
            <person name="Abouelleil A."/>
            <person name="Adekoya E."/>
            <person name="Ait-zahra M."/>
            <person name="Allen N."/>
            <person name="Allen T."/>
            <person name="An P."/>
            <person name="Anderson M."/>
            <person name="Anderson S."/>
            <person name="Arachchi H."/>
            <person name="Armbruster J."/>
            <person name="Bachantsang P."/>
            <person name="Baldwin J."/>
            <person name="Barry A."/>
            <person name="Bayul T."/>
            <person name="Blitshsteyn B."/>
            <person name="Bloom T."/>
            <person name="Blye J."/>
            <person name="Boguslavskiy L."/>
            <person name="Borowsky M."/>
            <person name="Boukhgalter B."/>
            <person name="Brunache A."/>
            <person name="Butler J."/>
            <person name="Calixte N."/>
            <person name="Calvo S."/>
            <person name="Camarata J."/>
            <person name="Campo K."/>
            <person name="Chang J."/>
            <person name="Cheshatsang Y."/>
            <person name="Citroen M."/>
            <person name="Collymore A."/>
            <person name="Considine T."/>
            <person name="Cook A."/>
            <person name="Cooke P."/>
            <person name="Corum B."/>
            <person name="Cuomo C."/>
            <person name="David R."/>
            <person name="Dawoe T."/>
            <person name="Degray S."/>
            <person name="Dodge S."/>
            <person name="Dooley K."/>
            <person name="Dorje P."/>
            <person name="Dorjee K."/>
            <person name="Dorris L."/>
            <person name="Duffey N."/>
            <person name="Dupes A."/>
            <person name="Elkins T."/>
            <person name="Engels R."/>
            <person name="Erickson J."/>
            <person name="Farina A."/>
            <person name="Faro S."/>
            <person name="Ferreira P."/>
            <person name="Fischer H."/>
            <person name="Fitzgerald M."/>
            <person name="Foley K."/>
            <person name="Gage D."/>
            <person name="Galagan J."/>
            <person name="Gearin G."/>
            <person name="Gnerre S."/>
            <person name="Gnirke A."/>
            <person name="Goyette A."/>
            <person name="Graham J."/>
            <person name="Grandbois E."/>
            <person name="Gyaltsen K."/>
            <person name="Hafez N."/>
            <person name="Hagopian D."/>
            <person name="Hagos B."/>
            <person name="Hall J."/>
            <person name="Hatcher B."/>
            <person name="Heller A."/>
            <person name="Higgins H."/>
            <person name="Honan T."/>
            <person name="Horn A."/>
            <person name="Houde N."/>
            <person name="Hughes L."/>
            <person name="Hulme W."/>
            <person name="Husby E."/>
            <person name="Iliev I."/>
            <person name="Jaffe D."/>
            <person name="Jones C."/>
            <person name="Kamal M."/>
            <person name="Kamat A."/>
            <person name="Kamvysselis M."/>
            <person name="Karlsson E."/>
            <person name="Kells C."/>
            <person name="Kieu A."/>
            <person name="Kisner P."/>
            <person name="Kodira C."/>
            <person name="Kulbokas E."/>
            <person name="Labutti K."/>
            <person name="Lama D."/>
            <person name="Landers T."/>
            <person name="Leger J."/>
            <person name="Levine S."/>
            <person name="Lewis D."/>
            <person name="Lewis T."/>
            <person name="Lindblad-toh K."/>
            <person name="Liu X."/>
            <person name="Lokyitsang T."/>
            <person name="Lokyitsang Y."/>
            <person name="Lucien O."/>
            <person name="Lui A."/>
            <person name="Ma L.J."/>
            <person name="Mabbitt R."/>
            <person name="Macdonald J."/>
            <person name="Maclean C."/>
            <person name="Major J."/>
            <person name="Manning J."/>
            <person name="Marabella R."/>
            <person name="Maru K."/>
            <person name="Matthews C."/>
            <person name="Mauceli E."/>
            <person name="Mccarthy M."/>
            <person name="Mcdonough S."/>
            <person name="Mcghee T."/>
            <person name="Meldrim J."/>
            <person name="Meneus L."/>
            <person name="Mesirov J."/>
            <person name="Mihalev A."/>
            <person name="Mihova T."/>
            <person name="Mikkelsen T."/>
            <person name="Mlenga V."/>
            <person name="Moru K."/>
            <person name="Mozes J."/>
            <person name="Mulrain L."/>
            <person name="Munson G."/>
            <person name="Naylor J."/>
            <person name="Newes C."/>
            <person name="Nguyen C."/>
            <person name="Nguyen N."/>
            <person name="Nguyen T."/>
            <person name="Nicol R."/>
            <person name="Nielsen C."/>
            <person name="Nizzari M."/>
            <person name="Norbu C."/>
            <person name="Norbu N."/>
            <person name="O'donnell P."/>
            <person name="Okoawo O."/>
            <person name="O'leary S."/>
            <person name="Omotosho B."/>
            <person name="O'neill K."/>
            <person name="Osman S."/>
            <person name="Parker S."/>
            <person name="Perrin D."/>
            <person name="Phunkhang P."/>
            <person name="Piqani B."/>
            <person name="Purcell S."/>
            <person name="Rachupka T."/>
            <person name="Ramasamy U."/>
            <person name="Rameau R."/>
            <person name="Ray V."/>
            <person name="Raymond C."/>
            <person name="Retta R."/>
            <person name="Richardson S."/>
            <person name="Rise C."/>
            <person name="Rodriguez J."/>
            <person name="Rogers J."/>
            <person name="Rogov P."/>
            <person name="Rutman M."/>
            <person name="Schupbach R."/>
            <person name="Seaman C."/>
            <person name="Settipalli S."/>
            <person name="Sharpe T."/>
            <person name="Sheridan J."/>
            <person name="Sherpa N."/>
            <person name="Shi J."/>
            <person name="Smirnov S."/>
            <person name="Smith C."/>
            <person name="Sougnez C."/>
            <person name="Spencer B."/>
            <person name="Stalker J."/>
            <person name="Stange-thomann N."/>
            <person name="Stavropoulos S."/>
            <person name="Stetson K."/>
            <person name="Stone C."/>
            <person name="Stone S."/>
            <person name="Stubbs M."/>
            <person name="Talamas J."/>
            <person name="Tchuinga P."/>
            <person name="Tenzing P."/>
            <person name="Tesfaye S."/>
            <person name="Theodore J."/>
            <person name="Thoulutsang Y."/>
            <person name="Topham K."/>
            <person name="Towey S."/>
            <person name="Tsamla T."/>
            <person name="Tsomo N."/>
            <person name="Vallee D."/>
            <person name="Vassiliev H."/>
            <person name="Venkataraman V."/>
            <person name="Vinson J."/>
            <person name="Vo A."/>
            <person name="Wade C."/>
            <person name="Wang S."/>
            <person name="Wangchuk T."/>
            <person name="Wangdi T."/>
            <person name="Whittaker C."/>
            <person name="Wilkinson J."/>
            <person name="Wu Y."/>
            <person name="Wyman D."/>
            <person name="Yadav S."/>
            <person name="Yang S."/>
            <person name="Yang X."/>
            <person name="Yeager S."/>
            <person name="Yee E."/>
            <person name="Young G."/>
            <person name="Zainoun J."/>
            <person name="Zembeck L."/>
            <person name="Zimmer A."/>
            <person name="Zody M."/>
            <person name="Lander E."/>
        </authorList>
    </citation>
    <scope>NUCLEOTIDE SEQUENCE [LARGE SCALE GENOMIC DNA]</scope>
</reference>
<evidence type="ECO:0000313" key="8">
    <source>
        <dbReference type="Proteomes" id="UP000007875"/>
    </source>
</evidence>
<sequence>LAETKLCEVKESPKLTGVQSLLKIHGSNGSMDALSLYYMLNNISNLKNDAGSYDPLLSCSIVETLSQNDISTKNISANDISFICPSLINILENTNRGKELFIEDDDPAPSRSSIWGFGILAVTIISLCSLVGISVLPLMKKKIYDKILLYLISLAVGTLSANAIFQLIPEGFGIDEDPMTVWRSAIIFGGFYLFYLTDHILERIFKVQHDHSDTISPEENTGKTDTDSETRSVKDASKNSLCAGDVNRSSDVQKIVQDDAIVIHCESGVLPQRQCWMFRNYKSIKTVAWMITIADGIHNFIDGLAIGASFSVSLLQGLSTSIAIFCEEFPHELGDFAVLLNSGMSIKQAAFYNFASACCCYLGLIVGILIGNDMSSARWIFALAGGVFLYISLAGMLPEAKAYSMNKKLKKHPWLCLFLQHAGILTGFTVMFLLTYFKDKISVA</sequence>
<dbReference type="GO" id="GO:0030003">
    <property type="term" value="P:intracellular monoatomic cation homeostasis"/>
    <property type="evidence" value="ECO:0007669"/>
    <property type="project" value="TreeGrafter"/>
</dbReference>
<organism evidence="7 8">
    <name type="scientific">Ciona savignyi</name>
    <name type="common">Pacific transparent sea squirt</name>
    <dbReference type="NCBI Taxonomy" id="51511"/>
    <lineage>
        <taxon>Eukaryota</taxon>
        <taxon>Metazoa</taxon>
        <taxon>Chordata</taxon>
        <taxon>Tunicata</taxon>
        <taxon>Ascidiacea</taxon>
        <taxon>Phlebobranchia</taxon>
        <taxon>Cionidae</taxon>
        <taxon>Ciona</taxon>
    </lineage>
</organism>
<comment type="subcellular location">
    <subcellularLocation>
        <location evidence="1">Membrane</location>
        <topology evidence="1">Multi-pass membrane protein</topology>
    </subcellularLocation>
</comment>
<dbReference type="PANTHER" id="PTHR12191:SF37">
    <property type="entry name" value="ZINC TRANSPORTER FOI"/>
    <property type="match status" value="1"/>
</dbReference>
<evidence type="ECO:0000256" key="1">
    <source>
        <dbReference type="ARBA" id="ARBA00004141"/>
    </source>
</evidence>
<evidence type="ECO:0000256" key="5">
    <source>
        <dbReference type="ARBA" id="ARBA00023136"/>
    </source>
</evidence>
<dbReference type="Proteomes" id="UP000007875">
    <property type="component" value="Unassembled WGS sequence"/>
</dbReference>
<dbReference type="InParanoid" id="H2YNF7"/>
<evidence type="ECO:0000256" key="3">
    <source>
        <dbReference type="ARBA" id="ARBA00022692"/>
    </source>
</evidence>